<dbReference type="Proteomes" id="UP001055811">
    <property type="component" value="Linkage Group LG03"/>
</dbReference>
<accession>A0ACB9EZ64</accession>
<gene>
    <name evidence="1" type="ORF">L2E82_13861</name>
</gene>
<dbReference type="EMBL" id="CM042011">
    <property type="protein sequence ID" value="KAI3763863.1"/>
    <property type="molecule type" value="Genomic_DNA"/>
</dbReference>
<organism evidence="1 2">
    <name type="scientific">Cichorium intybus</name>
    <name type="common">Chicory</name>
    <dbReference type="NCBI Taxonomy" id="13427"/>
    <lineage>
        <taxon>Eukaryota</taxon>
        <taxon>Viridiplantae</taxon>
        <taxon>Streptophyta</taxon>
        <taxon>Embryophyta</taxon>
        <taxon>Tracheophyta</taxon>
        <taxon>Spermatophyta</taxon>
        <taxon>Magnoliopsida</taxon>
        <taxon>eudicotyledons</taxon>
        <taxon>Gunneridae</taxon>
        <taxon>Pentapetalae</taxon>
        <taxon>asterids</taxon>
        <taxon>campanulids</taxon>
        <taxon>Asterales</taxon>
        <taxon>Asteraceae</taxon>
        <taxon>Cichorioideae</taxon>
        <taxon>Cichorieae</taxon>
        <taxon>Cichoriinae</taxon>
        <taxon>Cichorium</taxon>
    </lineage>
</organism>
<evidence type="ECO:0000313" key="1">
    <source>
        <dbReference type="EMBL" id="KAI3763863.1"/>
    </source>
</evidence>
<comment type="caution">
    <text evidence="1">The sequence shown here is derived from an EMBL/GenBank/DDBJ whole genome shotgun (WGS) entry which is preliminary data.</text>
</comment>
<name>A0ACB9EZ64_CICIN</name>
<reference evidence="2" key="1">
    <citation type="journal article" date="2022" name="Mol. Ecol. Resour.">
        <title>The genomes of chicory, endive, great burdock and yacon provide insights into Asteraceae palaeo-polyploidization history and plant inulin production.</title>
        <authorList>
            <person name="Fan W."/>
            <person name="Wang S."/>
            <person name="Wang H."/>
            <person name="Wang A."/>
            <person name="Jiang F."/>
            <person name="Liu H."/>
            <person name="Zhao H."/>
            <person name="Xu D."/>
            <person name="Zhang Y."/>
        </authorList>
    </citation>
    <scope>NUCLEOTIDE SEQUENCE [LARGE SCALE GENOMIC DNA]</scope>
    <source>
        <strain evidence="2">cv. Punajuju</strain>
    </source>
</reference>
<protein>
    <submittedName>
        <fullName evidence="1">Uncharacterized protein</fullName>
    </submittedName>
</protein>
<keyword evidence="2" id="KW-1185">Reference proteome</keyword>
<sequence length="139" mass="16279">MINMYNQALFWRSFGDHQKEGIRKTPTYLLQSAGRVKDGKGREPEIERCRNWLRACLHESKKIEDHVRWWHEDDELGDCFFSFAVEPQVEAGVEAIEPQVEYIIDVPQIGKRTMKPIEHIITLRLRKKVQENDGSGSNQ</sequence>
<evidence type="ECO:0000313" key="2">
    <source>
        <dbReference type="Proteomes" id="UP001055811"/>
    </source>
</evidence>
<proteinExistence type="predicted"/>
<reference evidence="1 2" key="2">
    <citation type="journal article" date="2022" name="Mol. Ecol. Resour.">
        <title>The genomes of chicory, endive, great burdock and yacon provide insights into Asteraceae paleo-polyploidization history and plant inulin production.</title>
        <authorList>
            <person name="Fan W."/>
            <person name="Wang S."/>
            <person name="Wang H."/>
            <person name="Wang A."/>
            <person name="Jiang F."/>
            <person name="Liu H."/>
            <person name="Zhao H."/>
            <person name="Xu D."/>
            <person name="Zhang Y."/>
        </authorList>
    </citation>
    <scope>NUCLEOTIDE SEQUENCE [LARGE SCALE GENOMIC DNA]</scope>
    <source>
        <strain evidence="2">cv. Punajuju</strain>
        <tissue evidence="1">Leaves</tissue>
    </source>
</reference>